<evidence type="ECO:0000256" key="6">
    <source>
        <dbReference type="ARBA" id="ARBA00015655"/>
    </source>
</evidence>
<name>A0A1Y4QHR7_9FIRM</name>
<dbReference type="RefSeq" id="WP_087257744.1">
    <property type="nucleotide sequence ID" value="NZ_NFLB01000014.1"/>
</dbReference>
<evidence type="ECO:0000256" key="10">
    <source>
        <dbReference type="ARBA" id="ARBA00022741"/>
    </source>
</evidence>
<dbReference type="PANTHER" id="PTHR43692:SF1">
    <property type="entry name" value="UDP-N-ACETYLMURAMOYLALANINE--D-GLUTAMATE LIGASE"/>
    <property type="match status" value="1"/>
</dbReference>
<dbReference type="SUPFAM" id="SSF53623">
    <property type="entry name" value="MurD-like peptide ligases, catalytic domain"/>
    <property type="match status" value="1"/>
</dbReference>
<keyword evidence="14 19" id="KW-0131">Cell cycle</keyword>
<dbReference type="InterPro" id="IPR036565">
    <property type="entry name" value="Mur-like_cat_sf"/>
</dbReference>
<evidence type="ECO:0000256" key="13">
    <source>
        <dbReference type="ARBA" id="ARBA00022984"/>
    </source>
</evidence>
<comment type="subcellular location">
    <subcellularLocation>
        <location evidence="2 19 20">Cytoplasm</location>
    </subcellularLocation>
</comment>
<comment type="function">
    <text evidence="1 19 20">Cell wall formation. Catalyzes the addition of glutamate to the nucleotide precursor UDP-N-acetylmuramoyl-L-alanine (UMA).</text>
</comment>
<dbReference type="GO" id="GO:0009252">
    <property type="term" value="P:peptidoglycan biosynthetic process"/>
    <property type="evidence" value="ECO:0007669"/>
    <property type="project" value="UniProtKB-UniRule"/>
</dbReference>
<dbReference type="PANTHER" id="PTHR43692">
    <property type="entry name" value="UDP-N-ACETYLMURAMOYLALANINE--D-GLUTAMATE LIGASE"/>
    <property type="match status" value="1"/>
</dbReference>
<accession>A0A1Y4QHR7</accession>
<evidence type="ECO:0000313" key="24">
    <source>
        <dbReference type="Proteomes" id="UP000196258"/>
    </source>
</evidence>
<evidence type="ECO:0000256" key="1">
    <source>
        <dbReference type="ARBA" id="ARBA00002734"/>
    </source>
</evidence>
<evidence type="ECO:0000256" key="5">
    <source>
        <dbReference type="ARBA" id="ARBA00012212"/>
    </source>
</evidence>
<evidence type="ECO:0000256" key="9">
    <source>
        <dbReference type="ARBA" id="ARBA00022618"/>
    </source>
</evidence>
<evidence type="ECO:0000256" key="14">
    <source>
        <dbReference type="ARBA" id="ARBA00023306"/>
    </source>
</evidence>
<dbReference type="SUPFAM" id="SSF53244">
    <property type="entry name" value="MurD-like peptide ligases, peptide-binding domain"/>
    <property type="match status" value="1"/>
</dbReference>
<dbReference type="Pfam" id="PF08245">
    <property type="entry name" value="Mur_ligase_M"/>
    <property type="match status" value="1"/>
</dbReference>
<evidence type="ECO:0000256" key="12">
    <source>
        <dbReference type="ARBA" id="ARBA00022960"/>
    </source>
</evidence>
<dbReference type="GO" id="GO:0051301">
    <property type="term" value="P:cell division"/>
    <property type="evidence" value="ECO:0007669"/>
    <property type="project" value="UniProtKB-KW"/>
</dbReference>
<dbReference type="Gene3D" id="3.90.190.20">
    <property type="entry name" value="Mur ligase, C-terminal domain"/>
    <property type="match status" value="1"/>
</dbReference>
<dbReference type="GO" id="GO:0004326">
    <property type="term" value="F:tetrahydrofolylpolyglutamate synthase activity"/>
    <property type="evidence" value="ECO:0007669"/>
    <property type="project" value="InterPro"/>
</dbReference>
<dbReference type="AlphaFoldDB" id="A0A1Y4QHR7"/>
<evidence type="ECO:0000256" key="7">
    <source>
        <dbReference type="ARBA" id="ARBA00022490"/>
    </source>
</evidence>
<reference evidence="24" key="1">
    <citation type="submission" date="2017-04" db="EMBL/GenBank/DDBJ databases">
        <title>Function of individual gut microbiota members based on whole genome sequencing of pure cultures obtained from chicken caecum.</title>
        <authorList>
            <person name="Medvecky M."/>
            <person name="Cejkova D."/>
            <person name="Polansky O."/>
            <person name="Karasova D."/>
            <person name="Kubasova T."/>
            <person name="Cizek A."/>
            <person name="Rychlik I."/>
        </authorList>
    </citation>
    <scope>NUCLEOTIDE SEQUENCE [LARGE SCALE GENOMIC DNA]</scope>
    <source>
        <strain evidence="24">An149</strain>
    </source>
</reference>
<keyword evidence="13 19" id="KW-0573">Peptidoglycan synthesis</keyword>
<evidence type="ECO:0000259" key="22">
    <source>
        <dbReference type="Pfam" id="PF08245"/>
    </source>
</evidence>
<dbReference type="Pfam" id="PF02875">
    <property type="entry name" value="Mur_ligase_C"/>
    <property type="match status" value="1"/>
</dbReference>
<organism evidence="23 24">
    <name type="scientific">Thomasclavelia spiroformis</name>
    <dbReference type="NCBI Taxonomy" id="29348"/>
    <lineage>
        <taxon>Bacteria</taxon>
        <taxon>Bacillati</taxon>
        <taxon>Bacillota</taxon>
        <taxon>Erysipelotrichia</taxon>
        <taxon>Erysipelotrichales</taxon>
        <taxon>Coprobacillaceae</taxon>
        <taxon>Thomasclavelia</taxon>
    </lineage>
</organism>
<dbReference type="GO" id="GO:0008764">
    <property type="term" value="F:UDP-N-acetylmuramoylalanine-D-glutamate ligase activity"/>
    <property type="evidence" value="ECO:0007669"/>
    <property type="project" value="UniProtKB-UniRule"/>
</dbReference>
<keyword evidence="12 19" id="KW-0133">Cell shape</keyword>
<dbReference type="InterPro" id="IPR018109">
    <property type="entry name" value="Folylpolyglutamate_synth_CS"/>
</dbReference>
<protein>
    <recommendedName>
        <fullName evidence="6 19">UDP-N-acetylmuramoylalanine--D-glutamate ligase</fullName>
        <ecNumber evidence="5 19">6.3.2.9</ecNumber>
    </recommendedName>
    <alternativeName>
        <fullName evidence="17 19">D-glutamic acid-adding enzyme</fullName>
    </alternativeName>
    <alternativeName>
        <fullName evidence="16 19">UDP-N-acetylmuramoyl-L-alanyl-D-glutamate synthetase</fullName>
    </alternativeName>
</protein>
<dbReference type="GO" id="GO:0071555">
    <property type="term" value="P:cell wall organization"/>
    <property type="evidence" value="ECO:0007669"/>
    <property type="project" value="UniProtKB-KW"/>
</dbReference>
<dbReference type="EMBL" id="NFLB01000014">
    <property type="protein sequence ID" value="OUQ04122.1"/>
    <property type="molecule type" value="Genomic_DNA"/>
</dbReference>
<dbReference type="HAMAP" id="MF_00639">
    <property type="entry name" value="MurD"/>
    <property type="match status" value="1"/>
</dbReference>
<evidence type="ECO:0000256" key="18">
    <source>
        <dbReference type="ARBA" id="ARBA00047632"/>
    </source>
</evidence>
<dbReference type="InterPro" id="IPR005762">
    <property type="entry name" value="MurD"/>
</dbReference>
<evidence type="ECO:0000256" key="15">
    <source>
        <dbReference type="ARBA" id="ARBA00023316"/>
    </source>
</evidence>
<dbReference type="Pfam" id="PF21799">
    <property type="entry name" value="MurD-like_N"/>
    <property type="match status" value="1"/>
</dbReference>
<keyword evidence="9 19" id="KW-0132">Cell division</keyword>
<evidence type="ECO:0000259" key="21">
    <source>
        <dbReference type="Pfam" id="PF02875"/>
    </source>
</evidence>
<dbReference type="PROSITE" id="PS01011">
    <property type="entry name" value="FOLYLPOLYGLU_SYNT_1"/>
    <property type="match status" value="1"/>
</dbReference>
<dbReference type="GO" id="GO:0005737">
    <property type="term" value="C:cytoplasm"/>
    <property type="evidence" value="ECO:0007669"/>
    <property type="project" value="UniProtKB-SubCell"/>
</dbReference>
<dbReference type="Proteomes" id="UP000196258">
    <property type="component" value="Unassembled WGS sequence"/>
</dbReference>
<sequence length="452" mass="51089">MLTGKKVLVIGLAKSGKAAVRLLKKLNATITVNEFQEASKIPEYQQYLDDGIEMITGGHPDELFERDFDFVIKNPGINYHKPFILRLKERNIPVYTEIELAYQVAKKQHYIGVTGTNGKTTTVTLIDKILKGQYQNVHLAGNVGMPLCDIVLDHNLLEEENHYIVIEMSNFQLLDIDTFKPNVSTIINLTPDHLDYMASLDEYYASKTNIYKNTDENDCFVVNLDDQVLAKYLKQYPIPCRQITMSLDNQADCMIKDNAIYYQDEFIINLDDIKLVGNHNLQNIMIAICIAKKCDVKNEIINQEIASFIGVEHRIEFVKEINGIKIYNDSKATNTDASIIALKAFKQPVILLMGGFDKGLDLKEMSTYSNKIKRLVTFGAAGKRFKDEMHVENSICVKNLKEATLEAINNATAGDIVLLSPSTSSFDEFSGYEQRGNVFKEIVCSLDDINHD</sequence>
<evidence type="ECO:0000256" key="11">
    <source>
        <dbReference type="ARBA" id="ARBA00022840"/>
    </source>
</evidence>
<dbReference type="SUPFAM" id="SSF51984">
    <property type="entry name" value="MurCD N-terminal domain"/>
    <property type="match status" value="1"/>
</dbReference>
<keyword evidence="7 19" id="KW-0963">Cytoplasm</keyword>
<evidence type="ECO:0000256" key="16">
    <source>
        <dbReference type="ARBA" id="ARBA00030398"/>
    </source>
</evidence>
<dbReference type="InterPro" id="IPR013221">
    <property type="entry name" value="Mur_ligase_cen"/>
</dbReference>
<dbReference type="GO" id="GO:0008360">
    <property type="term" value="P:regulation of cell shape"/>
    <property type="evidence" value="ECO:0007669"/>
    <property type="project" value="UniProtKB-KW"/>
</dbReference>
<dbReference type="Gene3D" id="3.40.50.720">
    <property type="entry name" value="NAD(P)-binding Rossmann-like Domain"/>
    <property type="match status" value="1"/>
</dbReference>
<feature type="binding site" evidence="19">
    <location>
        <begin position="115"/>
        <end position="121"/>
    </location>
    <ligand>
        <name>ATP</name>
        <dbReference type="ChEBI" id="CHEBI:30616"/>
    </ligand>
</feature>
<dbReference type="InterPro" id="IPR036615">
    <property type="entry name" value="Mur_ligase_C_dom_sf"/>
</dbReference>
<dbReference type="EC" id="6.3.2.9" evidence="5 19"/>
<evidence type="ECO:0000256" key="4">
    <source>
        <dbReference type="ARBA" id="ARBA00010416"/>
    </source>
</evidence>
<keyword evidence="15 19" id="KW-0961">Cell wall biogenesis/degradation</keyword>
<evidence type="ECO:0000313" key="23">
    <source>
        <dbReference type="EMBL" id="OUQ04122.1"/>
    </source>
</evidence>
<comment type="similarity">
    <text evidence="4 19">Belongs to the MurCDEF family.</text>
</comment>
<comment type="catalytic activity">
    <reaction evidence="18 19 20">
        <text>UDP-N-acetyl-alpha-D-muramoyl-L-alanine + D-glutamate + ATP = UDP-N-acetyl-alpha-D-muramoyl-L-alanyl-D-glutamate + ADP + phosphate + H(+)</text>
        <dbReference type="Rhea" id="RHEA:16429"/>
        <dbReference type="ChEBI" id="CHEBI:15378"/>
        <dbReference type="ChEBI" id="CHEBI:29986"/>
        <dbReference type="ChEBI" id="CHEBI:30616"/>
        <dbReference type="ChEBI" id="CHEBI:43474"/>
        <dbReference type="ChEBI" id="CHEBI:83898"/>
        <dbReference type="ChEBI" id="CHEBI:83900"/>
        <dbReference type="ChEBI" id="CHEBI:456216"/>
        <dbReference type="EC" id="6.3.2.9"/>
    </reaction>
</comment>
<keyword evidence="8 19" id="KW-0436">Ligase</keyword>
<dbReference type="UniPathway" id="UPA00219"/>
<evidence type="ECO:0000256" key="17">
    <source>
        <dbReference type="ARBA" id="ARBA00032324"/>
    </source>
</evidence>
<evidence type="ECO:0000256" key="19">
    <source>
        <dbReference type="HAMAP-Rule" id="MF_00639"/>
    </source>
</evidence>
<feature type="domain" description="Mur ligase C-terminal" evidence="21">
    <location>
        <begin position="313"/>
        <end position="422"/>
    </location>
</feature>
<evidence type="ECO:0000256" key="3">
    <source>
        <dbReference type="ARBA" id="ARBA00004752"/>
    </source>
</evidence>
<evidence type="ECO:0000256" key="20">
    <source>
        <dbReference type="RuleBase" id="RU003664"/>
    </source>
</evidence>
<evidence type="ECO:0000256" key="2">
    <source>
        <dbReference type="ARBA" id="ARBA00004496"/>
    </source>
</evidence>
<comment type="pathway">
    <text evidence="3 19 20">Cell wall biogenesis; peptidoglycan biosynthesis.</text>
</comment>
<dbReference type="Gene3D" id="3.40.1190.10">
    <property type="entry name" value="Mur-like, catalytic domain"/>
    <property type="match status" value="1"/>
</dbReference>
<dbReference type="InterPro" id="IPR004101">
    <property type="entry name" value="Mur_ligase_C"/>
</dbReference>
<feature type="domain" description="Mur ligase central" evidence="22">
    <location>
        <begin position="113"/>
        <end position="291"/>
    </location>
</feature>
<dbReference type="NCBIfam" id="TIGR01087">
    <property type="entry name" value="murD"/>
    <property type="match status" value="1"/>
</dbReference>
<keyword evidence="11 19" id="KW-0067">ATP-binding</keyword>
<evidence type="ECO:0000256" key="8">
    <source>
        <dbReference type="ARBA" id="ARBA00022598"/>
    </source>
</evidence>
<comment type="caution">
    <text evidence="23">The sequence shown here is derived from an EMBL/GenBank/DDBJ whole genome shotgun (WGS) entry which is preliminary data.</text>
</comment>
<proteinExistence type="inferred from homology"/>
<keyword evidence="10 19" id="KW-0547">Nucleotide-binding</keyword>
<dbReference type="GO" id="GO:0005524">
    <property type="term" value="F:ATP binding"/>
    <property type="evidence" value="ECO:0007669"/>
    <property type="project" value="UniProtKB-UniRule"/>
</dbReference>
<gene>
    <name evidence="19" type="primary">murD</name>
    <name evidence="23" type="ORF">B5E91_11430</name>
</gene>